<dbReference type="EMBL" id="JARJLM010000008">
    <property type="protein sequence ID" value="MDF3831467.1"/>
    <property type="molecule type" value="Genomic_DNA"/>
</dbReference>
<proteinExistence type="predicted"/>
<dbReference type="NCBIfam" id="TIGR03359">
    <property type="entry name" value="VI_chp_6"/>
    <property type="match status" value="1"/>
</dbReference>
<evidence type="ECO:0000313" key="1">
    <source>
        <dbReference type="EMBL" id="MDF3831467.1"/>
    </source>
</evidence>
<protein>
    <submittedName>
        <fullName evidence="1">Type VI secretion system baseplate subunit TssF</fullName>
    </submittedName>
</protein>
<dbReference type="InterPro" id="IPR010269">
    <property type="entry name" value="T6SS_TssC-like"/>
</dbReference>
<reference evidence="1 2" key="1">
    <citation type="submission" date="2023-03" db="EMBL/GenBank/DDBJ databases">
        <title>Draft assemblies of triclosan tolerant bacteria isolated from returned activated sludge.</title>
        <authorList>
            <person name="Van Hamelsveld S."/>
        </authorList>
    </citation>
    <scope>NUCLEOTIDE SEQUENCE [LARGE SCALE GENOMIC DNA]</scope>
    <source>
        <strain evidence="1 2">GW210010_S58</strain>
    </source>
</reference>
<dbReference type="PANTHER" id="PTHR35565">
    <property type="entry name" value="CYTOPLASMIC PROTEIN-RELATED"/>
    <property type="match status" value="1"/>
</dbReference>
<sequence length="589" mass="67272">MPFKKLFRQELEFLRQSGHKFAQDNPGLTHFLGENAHDPDVERLLEGTAFLTAKLGAKLEADFPELIHSLLQMLWPNYLRPIPSMTTVHSEATQVELTKGKLIPRGTRIQSEPVDGIPCEYRTCHDLWVWPFDLTKVDAEHSRERSVMRAQLSLTSQDLPLDALGCDALQFHLSGDDTTAQTLYLWLAHYLEEVHLIVGETSRRLRPDQLKFAGFDPEDALLPYPQNVFDGYRVLQEYFVFPQRFFYFSLTGLRRLWPAHKATQFTVEFRFKRPMPVDIRITDRDLSLHCTPAVNLFTHDAQPMDLNGRAVDQLIVPSGPRPDAYEIFSVDEVTGWARDIHGKRGRYLRTYPPFESLLHEIEHSHGRNSLYQRTRIERAYDNEGLQHRIAFVRADDADYIGENETVSLTLTCTNRDLPLSLGIGDIHLSGESTASQLHLRNISVPTPSYRPSLDGELLWTLLSNLSLNYLSLLSVEPMKAVLRAYDFAALHDIRRARASQQRLNAIVGAETAPIDRLIRGLPVRGMRTRLKLDQAGFLCEGDLFLFGTVLSHFFALYASINSFHVLEVVNTTNNETYTWPMHTGVQPLI</sequence>
<dbReference type="RefSeq" id="WP_276263342.1">
    <property type="nucleotide sequence ID" value="NZ_JARJLM010000008.1"/>
</dbReference>
<dbReference type="Proteomes" id="UP001216674">
    <property type="component" value="Unassembled WGS sequence"/>
</dbReference>
<gene>
    <name evidence="1" type="primary">tssF</name>
    <name evidence="1" type="ORF">P3W85_00595</name>
</gene>
<evidence type="ECO:0000313" key="2">
    <source>
        <dbReference type="Proteomes" id="UP001216674"/>
    </source>
</evidence>
<name>A0ABT6AFU1_9BURK</name>
<dbReference type="Pfam" id="PF05947">
    <property type="entry name" value="T6SS_TssF"/>
    <property type="match status" value="1"/>
</dbReference>
<dbReference type="PANTHER" id="PTHR35565:SF1">
    <property type="entry name" value="TYPE VI SECRETION SYSTEM CONTRACTILE SHEATH LARGE SUBUNIT"/>
    <property type="match status" value="1"/>
</dbReference>
<dbReference type="InterPro" id="IPR010272">
    <property type="entry name" value="T6SS_TssF"/>
</dbReference>
<dbReference type="PIRSF" id="PIRSF028304">
    <property type="entry name" value="UCP028304"/>
    <property type="match status" value="1"/>
</dbReference>
<keyword evidence="2" id="KW-1185">Reference proteome</keyword>
<accession>A0ABT6AFU1</accession>
<comment type="caution">
    <text evidence="1">The sequence shown here is derived from an EMBL/GenBank/DDBJ whole genome shotgun (WGS) entry which is preliminary data.</text>
</comment>
<organism evidence="1 2">
    <name type="scientific">Cupriavidus basilensis</name>
    <dbReference type="NCBI Taxonomy" id="68895"/>
    <lineage>
        <taxon>Bacteria</taxon>
        <taxon>Pseudomonadati</taxon>
        <taxon>Pseudomonadota</taxon>
        <taxon>Betaproteobacteria</taxon>
        <taxon>Burkholderiales</taxon>
        <taxon>Burkholderiaceae</taxon>
        <taxon>Cupriavidus</taxon>
    </lineage>
</organism>